<evidence type="ECO:0000256" key="2">
    <source>
        <dbReference type="SAM" id="SignalP"/>
    </source>
</evidence>
<evidence type="ECO:0000256" key="1">
    <source>
        <dbReference type="SAM" id="MobiDB-lite"/>
    </source>
</evidence>
<feature type="region of interest" description="Disordered" evidence="1">
    <location>
        <begin position="26"/>
        <end position="75"/>
    </location>
</feature>
<keyword evidence="4" id="KW-1185">Reference proteome</keyword>
<reference evidence="3 4" key="1">
    <citation type="submission" date="2022-11" db="EMBL/GenBank/DDBJ databases">
        <title>Minimal conservation of predation-associated metabolite biosynthetic gene clusters underscores biosynthetic potential of Myxococcota including descriptions for ten novel species: Archangium lansinium sp. nov., Myxococcus landrumus sp. nov., Nannocystis bai.</title>
        <authorList>
            <person name="Ahearne A."/>
            <person name="Stevens C."/>
            <person name="Phillips K."/>
        </authorList>
    </citation>
    <scope>NUCLEOTIDE SEQUENCE [LARGE SCALE GENOMIC DNA]</scope>
    <source>
        <strain evidence="3 4">MIWBW</strain>
    </source>
</reference>
<keyword evidence="2" id="KW-0732">Signal</keyword>
<dbReference type="EMBL" id="JAPNKA010000001">
    <property type="protein sequence ID" value="MCY1083584.1"/>
    <property type="molecule type" value="Genomic_DNA"/>
</dbReference>
<dbReference type="Proteomes" id="UP001207654">
    <property type="component" value="Unassembled WGS sequence"/>
</dbReference>
<sequence length="321" mass="35101">MGSTRHSSKRLGAPLAFLLGALLSGSAARAQDASTPDPHPPEPATQAATPAPAPTSAPAPAAPVEPEITHCGDTQVGTGEGMLRPLGQGFYADGRRVRRGCTLLLQRPLKNRPPVPFAPDSFRPIGCGFFRYSTSVYWGRPLSEEDHVNEPTGQRADVLTRVDLADAETFEVDADCRPRDARFFYLNHTERSELPAFVGVPRGDGQGYEELGCGFVRYEGRIFFGARLVEGVHAASFTPVLGRLPYMECGAGMYGKDKSKVWWQHVLLRGAKAKTFRVPKDENPEFRIACNGRRSFQLDAVDKKPNPLCRGAKKPVKKRGK</sequence>
<feature type="chain" id="PRO_5045764253" evidence="2">
    <location>
        <begin position="31"/>
        <end position="321"/>
    </location>
</feature>
<dbReference type="RefSeq" id="WP_267542108.1">
    <property type="nucleotide sequence ID" value="NZ_JAPNKA010000001.1"/>
</dbReference>
<gene>
    <name evidence="3" type="ORF">OV287_55010</name>
</gene>
<feature type="signal peptide" evidence="2">
    <location>
        <begin position="1"/>
        <end position="30"/>
    </location>
</feature>
<evidence type="ECO:0000313" key="4">
    <source>
        <dbReference type="Proteomes" id="UP001207654"/>
    </source>
</evidence>
<comment type="caution">
    <text evidence="3">The sequence shown here is derived from an EMBL/GenBank/DDBJ whole genome shotgun (WGS) entry which is preliminary data.</text>
</comment>
<evidence type="ECO:0000313" key="3">
    <source>
        <dbReference type="EMBL" id="MCY1083584.1"/>
    </source>
</evidence>
<feature type="compositionally biased region" description="Pro residues" evidence="1">
    <location>
        <begin position="51"/>
        <end position="63"/>
    </location>
</feature>
<proteinExistence type="predicted"/>
<organism evidence="3 4">
    <name type="scientific">Archangium lansingense</name>
    <dbReference type="NCBI Taxonomy" id="2995310"/>
    <lineage>
        <taxon>Bacteria</taxon>
        <taxon>Pseudomonadati</taxon>
        <taxon>Myxococcota</taxon>
        <taxon>Myxococcia</taxon>
        <taxon>Myxococcales</taxon>
        <taxon>Cystobacterineae</taxon>
        <taxon>Archangiaceae</taxon>
        <taxon>Archangium</taxon>
    </lineage>
</organism>
<protein>
    <submittedName>
        <fullName evidence="3">Uncharacterized protein</fullName>
    </submittedName>
</protein>
<name>A0ABT4AQY8_9BACT</name>
<accession>A0ABT4AQY8</accession>